<proteinExistence type="predicted"/>
<dbReference type="AlphaFoldDB" id="A0A1F7WWE9"/>
<organism evidence="2 3">
    <name type="scientific">Candidatus Wallbacteria bacterium GWC2_49_35</name>
    <dbReference type="NCBI Taxonomy" id="1817813"/>
    <lineage>
        <taxon>Bacteria</taxon>
        <taxon>Candidatus Walliibacteriota</taxon>
    </lineage>
</organism>
<evidence type="ECO:0000256" key="1">
    <source>
        <dbReference type="SAM" id="SignalP"/>
    </source>
</evidence>
<gene>
    <name evidence="2" type="ORF">A2008_10595</name>
</gene>
<reference evidence="2 3" key="1">
    <citation type="journal article" date="2016" name="Nat. Commun.">
        <title>Thousands of microbial genomes shed light on interconnected biogeochemical processes in an aquifer system.</title>
        <authorList>
            <person name="Anantharaman K."/>
            <person name="Brown C.T."/>
            <person name="Hug L.A."/>
            <person name="Sharon I."/>
            <person name="Castelle C.J."/>
            <person name="Probst A.J."/>
            <person name="Thomas B.C."/>
            <person name="Singh A."/>
            <person name="Wilkins M.J."/>
            <person name="Karaoz U."/>
            <person name="Brodie E.L."/>
            <person name="Williams K.H."/>
            <person name="Hubbard S.S."/>
            <person name="Banfield J.F."/>
        </authorList>
    </citation>
    <scope>NUCLEOTIDE SEQUENCE [LARGE SCALE GENOMIC DNA]</scope>
</reference>
<name>A0A1F7WWE9_9BACT</name>
<keyword evidence="1" id="KW-0732">Signal</keyword>
<feature type="signal peptide" evidence="1">
    <location>
        <begin position="1"/>
        <end position="24"/>
    </location>
</feature>
<dbReference type="Proteomes" id="UP000178735">
    <property type="component" value="Unassembled WGS sequence"/>
</dbReference>
<sequence>MKRNITGIILSSLLVLVLSSAAFASSFVTFTADSLFNAKNYAEAVKHYSNIAVKYHNEAVRPEIVSYLFGYEGLKKAVINKSVNSAKVAIYSYYMQALCNVYLKNYGGAINSVNGALACFSFQKMLTPKSLTGAKTPEMVLISQPAQIIADYSAKINALPISATDVLKALQQTARDRYAAYLALANTPQGPAYNELAARYNALIASEKAYADLCINIVSRGLDVQNFEAFDALVNFMKNYRPVDKSVTSTLEVSDKIIAKMTAIALALQGSNVELATYYSTTMQKLISVNAYVKGYLATSGGR</sequence>
<feature type="chain" id="PRO_5009533617" description="Imelysin-like domain-containing protein" evidence="1">
    <location>
        <begin position="25"/>
        <end position="303"/>
    </location>
</feature>
<evidence type="ECO:0000313" key="3">
    <source>
        <dbReference type="Proteomes" id="UP000178735"/>
    </source>
</evidence>
<dbReference type="STRING" id="1817813.A2008_10595"/>
<dbReference type="EMBL" id="MGFH01000050">
    <property type="protein sequence ID" value="OGM06997.1"/>
    <property type="molecule type" value="Genomic_DNA"/>
</dbReference>
<evidence type="ECO:0000313" key="2">
    <source>
        <dbReference type="EMBL" id="OGM06997.1"/>
    </source>
</evidence>
<comment type="caution">
    <text evidence="2">The sequence shown here is derived from an EMBL/GenBank/DDBJ whole genome shotgun (WGS) entry which is preliminary data.</text>
</comment>
<accession>A0A1F7WWE9</accession>
<evidence type="ECO:0008006" key="4">
    <source>
        <dbReference type="Google" id="ProtNLM"/>
    </source>
</evidence>
<protein>
    <recommendedName>
        <fullName evidence="4">Imelysin-like domain-containing protein</fullName>
    </recommendedName>
</protein>